<keyword evidence="7 8" id="KW-0675">Receptor</keyword>
<dbReference type="SUPFAM" id="SSF52540">
    <property type="entry name" value="P-loop containing nucleoside triphosphate hydrolases"/>
    <property type="match status" value="1"/>
</dbReference>
<dbReference type="Pfam" id="PF02881">
    <property type="entry name" value="SRP54_N"/>
    <property type="match status" value="1"/>
</dbReference>
<dbReference type="GO" id="GO:0005886">
    <property type="term" value="C:plasma membrane"/>
    <property type="evidence" value="ECO:0007669"/>
    <property type="project" value="UniProtKB-SubCell"/>
</dbReference>
<gene>
    <name evidence="8" type="primary">ftsY</name>
    <name evidence="11" type="ORF">APZ16_05000</name>
</gene>
<comment type="subcellular location">
    <subcellularLocation>
        <location evidence="8">Cell membrane</location>
        <topology evidence="8">Peripheral membrane protein</topology>
        <orientation evidence="8">Cytoplasmic side</orientation>
    </subcellularLocation>
    <subcellularLocation>
        <location evidence="8">Cytoplasm</location>
    </subcellularLocation>
</comment>
<dbReference type="InterPro" id="IPR042101">
    <property type="entry name" value="SRP54_N_sf"/>
</dbReference>
<feature type="binding site" evidence="8">
    <location>
        <begin position="149"/>
        <end position="156"/>
    </location>
    <ligand>
        <name>GTP</name>
        <dbReference type="ChEBI" id="CHEBI:37565"/>
    </ligand>
</feature>
<dbReference type="InterPro" id="IPR003593">
    <property type="entry name" value="AAA+_ATPase"/>
</dbReference>
<evidence type="ECO:0000256" key="5">
    <source>
        <dbReference type="ARBA" id="ARBA00023134"/>
    </source>
</evidence>
<keyword evidence="6 8" id="KW-0472">Membrane</keyword>
<evidence type="ECO:0000259" key="10">
    <source>
        <dbReference type="PROSITE" id="PS00300"/>
    </source>
</evidence>
<dbReference type="EMBL" id="LQMQ01000039">
    <property type="protein sequence ID" value="KUO40586.1"/>
    <property type="molecule type" value="Genomic_DNA"/>
</dbReference>
<comment type="similarity">
    <text evidence="8">Belongs to the GTP-binding SRP family. FtsY subfamily.</text>
</comment>
<dbReference type="InterPro" id="IPR013822">
    <property type="entry name" value="Signal_recog_particl_SRP54_hlx"/>
</dbReference>
<evidence type="ECO:0000256" key="8">
    <source>
        <dbReference type="HAMAP-Rule" id="MF_00920"/>
    </source>
</evidence>
<dbReference type="Pfam" id="PF00448">
    <property type="entry name" value="SRP54"/>
    <property type="match status" value="1"/>
</dbReference>
<dbReference type="AlphaFoldDB" id="A0A147JVN4"/>
<evidence type="ECO:0000256" key="7">
    <source>
        <dbReference type="ARBA" id="ARBA00023170"/>
    </source>
</evidence>
<dbReference type="NCBIfam" id="TIGR00064">
    <property type="entry name" value="ftsY"/>
    <property type="match status" value="1"/>
</dbReference>
<dbReference type="InterPro" id="IPR004390">
    <property type="entry name" value="SR_rcpt_FtsY"/>
</dbReference>
<dbReference type="SMART" id="SM00962">
    <property type="entry name" value="SRP54"/>
    <property type="match status" value="1"/>
</dbReference>
<feature type="compositionally biased region" description="Basic and acidic residues" evidence="9">
    <location>
        <begin position="1"/>
        <end position="31"/>
    </location>
</feature>
<dbReference type="EC" id="3.6.5.4" evidence="8"/>
<evidence type="ECO:0000256" key="1">
    <source>
        <dbReference type="ARBA" id="ARBA00022475"/>
    </source>
</evidence>
<dbReference type="STRING" id="1776334.APZ16_05000"/>
<comment type="function">
    <text evidence="8">Involved in targeting and insertion of nascent membrane proteins into the cytoplasmic membrane. Acts as a receptor for the complex formed by the signal recognition particle (SRP) and the ribosome-nascent chain (RNC).</text>
</comment>
<dbReference type="SMART" id="SM00963">
    <property type="entry name" value="SRP54_N"/>
    <property type="match status" value="1"/>
</dbReference>
<keyword evidence="4 8" id="KW-0378">Hydrolase</keyword>
<evidence type="ECO:0000256" key="3">
    <source>
        <dbReference type="ARBA" id="ARBA00022741"/>
    </source>
</evidence>
<dbReference type="PANTHER" id="PTHR43134:SF1">
    <property type="entry name" value="SIGNAL RECOGNITION PARTICLE RECEPTOR SUBUNIT ALPHA"/>
    <property type="match status" value="1"/>
</dbReference>
<name>A0A147JVN4_HADYE</name>
<comment type="catalytic activity">
    <reaction evidence="8">
        <text>GTP + H2O = GDP + phosphate + H(+)</text>
        <dbReference type="Rhea" id="RHEA:19669"/>
        <dbReference type="ChEBI" id="CHEBI:15377"/>
        <dbReference type="ChEBI" id="CHEBI:15378"/>
        <dbReference type="ChEBI" id="CHEBI:37565"/>
        <dbReference type="ChEBI" id="CHEBI:43474"/>
        <dbReference type="ChEBI" id="CHEBI:58189"/>
        <dbReference type="EC" id="3.6.5.4"/>
    </reaction>
</comment>
<dbReference type="InterPro" id="IPR027417">
    <property type="entry name" value="P-loop_NTPase"/>
</dbReference>
<evidence type="ECO:0000256" key="6">
    <source>
        <dbReference type="ARBA" id="ARBA00023136"/>
    </source>
</evidence>
<dbReference type="GO" id="GO:0005737">
    <property type="term" value="C:cytoplasm"/>
    <property type="evidence" value="ECO:0007669"/>
    <property type="project" value="UniProtKB-SubCell"/>
</dbReference>
<comment type="subunit">
    <text evidence="8">Part of the signal recognition particle protein translocation system, which is composed of SRP and FtsY.</text>
</comment>
<dbReference type="InterPro" id="IPR000897">
    <property type="entry name" value="SRP54_GTPase_dom"/>
</dbReference>
<keyword evidence="3 8" id="KW-0547">Nucleotide-binding</keyword>
<dbReference type="InterPro" id="IPR036225">
    <property type="entry name" value="SRP/SRP_N"/>
</dbReference>
<evidence type="ECO:0000256" key="9">
    <source>
        <dbReference type="SAM" id="MobiDB-lite"/>
    </source>
</evidence>
<dbReference type="GO" id="GO:0003924">
    <property type="term" value="F:GTPase activity"/>
    <property type="evidence" value="ECO:0007669"/>
    <property type="project" value="UniProtKB-UniRule"/>
</dbReference>
<dbReference type="SMART" id="SM00382">
    <property type="entry name" value="AAA"/>
    <property type="match status" value="1"/>
</dbReference>
<feature type="domain" description="SRP54-type proteins GTP-binding" evidence="10">
    <location>
        <begin position="310"/>
        <end position="323"/>
    </location>
</feature>
<organism evidence="11 12">
    <name type="scientific">Hadarchaeum yellowstonense</name>
    <dbReference type="NCBI Taxonomy" id="1776334"/>
    <lineage>
        <taxon>Archaea</taxon>
        <taxon>Methanobacteriati</taxon>
        <taxon>Candidatus Hadarchaeota</taxon>
        <taxon>Candidatus Hadarchaeia</taxon>
        <taxon>Candidatus Hadarchaeales</taxon>
        <taxon>Candidatus Hadarchaeaceae</taxon>
        <taxon>Candidatus Hadarchaeum</taxon>
    </lineage>
</organism>
<comment type="caution">
    <text evidence="11">The sequence shown here is derived from an EMBL/GenBank/DDBJ whole genome shotgun (WGS) entry which is preliminary data.</text>
</comment>
<dbReference type="PANTHER" id="PTHR43134">
    <property type="entry name" value="SIGNAL RECOGNITION PARTICLE RECEPTOR SUBUNIT ALPHA"/>
    <property type="match status" value="1"/>
</dbReference>
<keyword evidence="5 8" id="KW-0342">GTP-binding</keyword>
<evidence type="ECO:0000313" key="11">
    <source>
        <dbReference type="EMBL" id="KUO40586.1"/>
    </source>
</evidence>
<dbReference type="GO" id="GO:0005525">
    <property type="term" value="F:GTP binding"/>
    <property type="evidence" value="ECO:0007669"/>
    <property type="project" value="UniProtKB-UniRule"/>
</dbReference>
<dbReference type="HAMAP" id="MF_00920">
    <property type="entry name" value="FtsY"/>
    <property type="match status" value="1"/>
</dbReference>
<dbReference type="GO" id="GO:0005047">
    <property type="term" value="F:signal recognition particle binding"/>
    <property type="evidence" value="ECO:0007669"/>
    <property type="project" value="TreeGrafter"/>
</dbReference>
<reference evidence="11 12" key="1">
    <citation type="journal article" date="2016" name="Nat. Microbiol.">
        <title>Genomic inference of the metabolism of cosmopolitan subsurface Archaea, Hadesarchaea.</title>
        <authorList>
            <person name="Baker B.J."/>
            <person name="Saw J.H."/>
            <person name="Lind A.E."/>
            <person name="Lazar C.S."/>
            <person name="Hinrichs K.-U."/>
            <person name="Teske A.P."/>
            <person name="Ettema T.J."/>
        </authorList>
    </citation>
    <scope>NUCLEOTIDE SEQUENCE [LARGE SCALE GENOMIC DNA]</scope>
</reference>
<accession>A0A147JVN4</accession>
<evidence type="ECO:0000256" key="2">
    <source>
        <dbReference type="ARBA" id="ARBA00022490"/>
    </source>
</evidence>
<comment type="caution">
    <text evidence="8">Lacks conserved residue(s) required for the propagation of feature annotation.</text>
</comment>
<dbReference type="FunFam" id="3.40.50.300:FF:000053">
    <property type="entry name" value="Signal recognition particle receptor FtsY"/>
    <property type="match status" value="1"/>
</dbReference>
<dbReference type="Gene3D" id="3.40.50.300">
    <property type="entry name" value="P-loop containing nucleotide triphosphate hydrolases"/>
    <property type="match status" value="1"/>
</dbReference>
<proteinExistence type="inferred from homology"/>
<keyword evidence="2 8" id="KW-0963">Cytoplasm</keyword>
<evidence type="ECO:0000313" key="12">
    <source>
        <dbReference type="Proteomes" id="UP000074294"/>
    </source>
</evidence>
<dbReference type="Proteomes" id="UP000074294">
    <property type="component" value="Unassembled WGS sequence"/>
</dbReference>
<sequence>MVEKKPEPAVERPEAGRAEAAEPGKGPEKGTRAGVILPEKPRRGFIRAVKRVAGRELTAKDIEDILWDLQVAMLESDVAVPVADQIVERVKAGLVGRRIGLRTDVKKMADEVLREAIKEVLTSKQEVDLIKIIEAKRAKGEPAVFVFVGINGHGKTTTIAKLARYLTKRGYKVVLAAGDTFRAAGIEQLEIHAERLGVNIVKQKRGSDAAAVAYDAIAHAKARGLDVVLVDTAGRMQTDVNLMDEMRKVVRVAKPDAVIFVGDALTGNDAVEQAKTFDQAVGITGTILCKMDADARGGAALSITQVTGKPILFLGTGQGYDDLVEFKPEIILNALFGD</sequence>
<keyword evidence="1 8" id="KW-1003">Cell membrane</keyword>
<dbReference type="PROSITE" id="PS00300">
    <property type="entry name" value="SRP54"/>
    <property type="match status" value="1"/>
</dbReference>
<dbReference type="GO" id="GO:0006614">
    <property type="term" value="P:SRP-dependent cotranslational protein targeting to membrane"/>
    <property type="evidence" value="ECO:0007669"/>
    <property type="project" value="InterPro"/>
</dbReference>
<feature type="region of interest" description="Disordered" evidence="9">
    <location>
        <begin position="1"/>
        <end position="33"/>
    </location>
</feature>
<evidence type="ECO:0000256" key="4">
    <source>
        <dbReference type="ARBA" id="ARBA00022801"/>
    </source>
</evidence>
<dbReference type="SUPFAM" id="SSF47364">
    <property type="entry name" value="Domain of the SRP/SRP receptor G-proteins"/>
    <property type="match status" value="1"/>
</dbReference>
<dbReference type="Gene3D" id="1.20.120.140">
    <property type="entry name" value="Signal recognition particle SRP54, nucleotide-binding domain"/>
    <property type="match status" value="1"/>
</dbReference>
<protein>
    <recommendedName>
        <fullName evidence="8">Signal recognition particle receptor FtsY</fullName>
        <shortName evidence="8">SRP receptor</shortName>
        <ecNumber evidence="8">3.6.5.4</ecNumber>
    </recommendedName>
</protein>
<feature type="binding site" evidence="8">
    <location>
        <begin position="231"/>
        <end position="235"/>
    </location>
    <ligand>
        <name>GTP</name>
        <dbReference type="ChEBI" id="CHEBI:37565"/>
    </ligand>
</feature>